<dbReference type="GO" id="GO:0000027">
    <property type="term" value="P:ribosomal large subunit assembly"/>
    <property type="evidence" value="ECO:0007669"/>
    <property type="project" value="TreeGrafter"/>
</dbReference>
<dbReference type="SUPFAM" id="SSF50978">
    <property type="entry name" value="WD40 repeat-like"/>
    <property type="match status" value="1"/>
</dbReference>
<protein>
    <submittedName>
        <fullName evidence="3">Uncharacterized protein</fullName>
    </submittedName>
</protein>
<dbReference type="EMBL" id="BARS01009576">
    <property type="protein sequence ID" value="GAF76614.1"/>
    <property type="molecule type" value="Genomic_DNA"/>
</dbReference>
<organism evidence="3">
    <name type="scientific">marine sediment metagenome</name>
    <dbReference type="NCBI Taxonomy" id="412755"/>
    <lineage>
        <taxon>unclassified sequences</taxon>
        <taxon>metagenomes</taxon>
        <taxon>ecological metagenomes</taxon>
    </lineage>
</organism>
<keyword evidence="2" id="KW-0677">Repeat</keyword>
<evidence type="ECO:0000256" key="2">
    <source>
        <dbReference type="ARBA" id="ARBA00022737"/>
    </source>
</evidence>
<dbReference type="PANTHER" id="PTHR19848">
    <property type="entry name" value="WD40 REPEAT PROTEIN"/>
    <property type="match status" value="1"/>
</dbReference>
<gene>
    <name evidence="3" type="ORF">S01H1_17986</name>
</gene>
<comment type="caution">
    <text evidence="3">The sequence shown here is derived from an EMBL/GenBank/DDBJ whole genome shotgun (WGS) entry which is preliminary data.</text>
</comment>
<dbReference type="Pfam" id="PF00400">
    <property type="entry name" value="WD40"/>
    <property type="match status" value="1"/>
</dbReference>
<reference evidence="3" key="1">
    <citation type="journal article" date="2014" name="Front. Microbiol.">
        <title>High frequency of phylogenetically diverse reductive dehalogenase-homologous genes in deep subseafloor sedimentary metagenomes.</title>
        <authorList>
            <person name="Kawai M."/>
            <person name="Futagami T."/>
            <person name="Toyoda A."/>
            <person name="Takaki Y."/>
            <person name="Nishi S."/>
            <person name="Hori S."/>
            <person name="Arai W."/>
            <person name="Tsubouchi T."/>
            <person name="Morono Y."/>
            <person name="Uchiyama I."/>
            <person name="Ito T."/>
            <person name="Fujiyama A."/>
            <person name="Inagaki F."/>
            <person name="Takami H."/>
        </authorList>
    </citation>
    <scope>NUCLEOTIDE SEQUENCE</scope>
    <source>
        <strain evidence="3">Expedition CK06-06</strain>
    </source>
</reference>
<dbReference type="Gene3D" id="2.130.10.10">
    <property type="entry name" value="YVTN repeat-like/Quinoprotein amine dehydrogenase"/>
    <property type="match status" value="1"/>
</dbReference>
<feature type="non-terminal residue" evidence="3">
    <location>
        <position position="1"/>
    </location>
</feature>
<dbReference type="InterPro" id="IPR001680">
    <property type="entry name" value="WD40_rpt"/>
</dbReference>
<dbReference type="GO" id="GO:0005730">
    <property type="term" value="C:nucleolus"/>
    <property type="evidence" value="ECO:0007669"/>
    <property type="project" value="TreeGrafter"/>
</dbReference>
<sequence length="78" mass="8575">GSDNVIRVWDTDTRRETGHLIGHTGSVATLAWAPAAKLLISAGFDTTVRLWRLSPTQKEDRISAAGPLAHEAWKVLRK</sequence>
<dbReference type="InterPro" id="IPR015943">
    <property type="entry name" value="WD40/YVTN_repeat-like_dom_sf"/>
</dbReference>
<dbReference type="InterPro" id="IPR036322">
    <property type="entry name" value="WD40_repeat_dom_sf"/>
</dbReference>
<dbReference type="AlphaFoldDB" id="X0S6I4"/>
<proteinExistence type="predicted"/>
<name>X0S6I4_9ZZZZ</name>
<dbReference type="PANTHER" id="PTHR19848:SF0">
    <property type="entry name" value="NOTCHLESS PROTEIN HOMOLOG 1"/>
    <property type="match status" value="1"/>
</dbReference>
<dbReference type="SMART" id="SM00320">
    <property type="entry name" value="WD40"/>
    <property type="match status" value="1"/>
</dbReference>
<dbReference type="PROSITE" id="PS50082">
    <property type="entry name" value="WD_REPEATS_2"/>
    <property type="match status" value="2"/>
</dbReference>
<evidence type="ECO:0000256" key="1">
    <source>
        <dbReference type="ARBA" id="ARBA00022574"/>
    </source>
</evidence>
<keyword evidence="1" id="KW-0853">WD repeat</keyword>
<evidence type="ECO:0000313" key="3">
    <source>
        <dbReference type="EMBL" id="GAF76614.1"/>
    </source>
</evidence>
<accession>X0S6I4</accession>
<dbReference type="PROSITE" id="PS50294">
    <property type="entry name" value="WD_REPEATS_REGION"/>
    <property type="match status" value="1"/>
</dbReference>